<dbReference type="InterPro" id="IPR036866">
    <property type="entry name" value="RibonucZ/Hydroxyglut_hydro"/>
</dbReference>
<dbReference type="PANTHER" id="PTHR30619:SF1">
    <property type="entry name" value="RECOMBINATION PROTEIN 2"/>
    <property type="match status" value="1"/>
</dbReference>
<gene>
    <name evidence="2" type="ORF">DK427_19760</name>
</gene>
<dbReference type="InterPro" id="IPR052159">
    <property type="entry name" value="Competence_DNA_uptake"/>
</dbReference>
<sequence length="364" mass="39581">MVIFEALDAAHGDCFLIHFDDADGRRRLWLVDAGPPSTYPERLSPRIEQLRGGRTLRVDLCMVTHIDDDHIGGVLALVRRESRLVLEERVDGTVDLKEVWFNSFDDIVGAAKRVGRAAPADILDAHRAATAEVASFQQGSELRRTLSALRVPMNASVPGGLISAPTTLRELAGAKVTVLAPLKARLDALRDKWAKAAAKPRGARPAELAGLFREDLDTSVPNLSSIVAMVEAGGKRILLTGDARGDDIVAGWQAARQGSDHPFLVDVMKVPHHGSDRGITEGFLRQFPARHYVISANGRDGNPKPAVLEQIAYTQEGRPCTIHVTNDLPHVRAAMATIQGRPGNRIAYRARDAAVDPLSLRIEL</sequence>
<proteinExistence type="predicted"/>
<dbReference type="Proteomes" id="UP000246058">
    <property type="component" value="Chromosome"/>
</dbReference>
<dbReference type="Gene3D" id="3.60.15.10">
    <property type="entry name" value="Ribonuclease Z/Hydroxyacylglutathione hydrolase-like"/>
    <property type="match status" value="1"/>
</dbReference>
<dbReference type="InterPro" id="IPR001279">
    <property type="entry name" value="Metallo-B-lactamas"/>
</dbReference>
<evidence type="ECO:0000313" key="3">
    <source>
        <dbReference type="Proteomes" id="UP000246058"/>
    </source>
</evidence>
<dbReference type="RefSeq" id="WP_109952751.1">
    <property type="nucleotide sequence ID" value="NZ_CP029551.1"/>
</dbReference>
<dbReference type="KEGG" id="meti:DK427_19760"/>
<dbReference type="EMBL" id="CP029551">
    <property type="protein sequence ID" value="AWN37685.1"/>
    <property type="molecule type" value="Genomic_DNA"/>
</dbReference>
<dbReference type="AlphaFoldDB" id="A0A2U8VVF1"/>
<evidence type="ECO:0000313" key="2">
    <source>
        <dbReference type="EMBL" id="AWN37685.1"/>
    </source>
</evidence>
<accession>A0A2U8VVF1</accession>
<name>A0A2U8VVF1_9HYPH</name>
<keyword evidence="3" id="KW-1185">Reference proteome</keyword>
<evidence type="ECO:0000259" key="1">
    <source>
        <dbReference type="Pfam" id="PF00753"/>
    </source>
</evidence>
<feature type="domain" description="Metallo-beta-lactamase" evidence="1">
    <location>
        <begin position="13"/>
        <end position="81"/>
    </location>
</feature>
<protein>
    <recommendedName>
        <fullName evidence="1">Metallo-beta-lactamase domain-containing protein</fullName>
    </recommendedName>
</protein>
<dbReference type="PANTHER" id="PTHR30619">
    <property type="entry name" value="DNA INTERNALIZATION/COMPETENCE PROTEIN COMEC/REC2"/>
    <property type="match status" value="1"/>
</dbReference>
<reference evidence="2 3" key="1">
    <citation type="submission" date="2018-05" db="EMBL/GenBank/DDBJ databases">
        <title>Complete Genome Sequence of Methylobacterium sp. 17Sr1-43.</title>
        <authorList>
            <person name="Srinivasan S."/>
        </authorList>
    </citation>
    <scope>NUCLEOTIDE SEQUENCE [LARGE SCALE GENOMIC DNA]</scope>
    <source>
        <strain evidence="2 3">17Sr1-43</strain>
    </source>
</reference>
<dbReference type="OrthoDB" id="418728at2"/>
<organism evidence="2 3">
    <name type="scientific">Methylobacterium radiodurans</name>
    <dbReference type="NCBI Taxonomy" id="2202828"/>
    <lineage>
        <taxon>Bacteria</taxon>
        <taxon>Pseudomonadati</taxon>
        <taxon>Pseudomonadota</taxon>
        <taxon>Alphaproteobacteria</taxon>
        <taxon>Hyphomicrobiales</taxon>
        <taxon>Methylobacteriaceae</taxon>
        <taxon>Methylobacterium</taxon>
    </lineage>
</organism>
<dbReference type="Pfam" id="PF00753">
    <property type="entry name" value="Lactamase_B"/>
    <property type="match status" value="1"/>
</dbReference>
<dbReference type="SUPFAM" id="SSF56281">
    <property type="entry name" value="Metallo-hydrolase/oxidoreductase"/>
    <property type="match status" value="1"/>
</dbReference>